<accession>A0A3N2PJS9</accession>
<dbReference type="EMBL" id="ML119066">
    <property type="protein sequence ID" value="ROT34690.1"/>
    <property type="molecule type" value="Genomic_DNA"/>
</dbReference>
<protein>
    <submittedName>
        <fullName evidence="1">Uncharacterized protein</fullName>
    </submittedName>
</protein>
<keyword evidence="2" id="KW-1185">Reference proteome</keyword>
<gene>
    <name evidence="1" type="ORF">SODALDRAFT_364197</name>
</gene>
<evidence type="ECO:0000313" key="1">
    <source>
        <dbReference type="EMBL" id="ROT34690.1"/>
    </source>
</evidence>
<organism evidence="1 2">
    <name type="scientific">Sodiomyces alkalinus (strain CBS 110278 / VKM F-3762 / F11)</name>
    <name type="common">Alkaliphilic filamentous fungus</name>
    <dbReference type="NCBI Taxonomy" id="1314773"/>
    <lineage>
        <taxon>Eukaryota</taxon>
        <taxon>Fungi</taxon>
        <taxon>Dikarya</taxon>
        <taxon>Ascomycota</taxon>
        <taxon>Pezizomycotina</taxon>
        <taxon>Sordariomycetes</taxon>
        <taxon>Hypocreomycetidae</taxon>
        <taxon>Glomerellales</taxon>
        <taxon>Plectosphaerellaceae</taxon>
        <taxon>Sodiomyces</taxon>
    </lineage>
</organism>
<proteinExistence type="predicted"/>
<dbReference type="RefSeq" id="XP_028462496.1">
    <property type="nucleotide sequence ID" value="XM_028614624.1"/>
</dbReference>
<evidence type="ECO:0000313" key="2">
    <source>
        <dbReference type="Proteomes" id="UP000272025"/>
    </source>
</evidence>
<dbReference type="GeneID" id="39583102"/>
<dbReference type="AlphaFoldDB" id="A0A3N2PJS9"/>
<reference evidence="1 2" key="1">
    <citation type="journal article" date="2018" name="Mol. Ecol.">
        <title>The obligate alkalophilic soda-lake fungus Sodiomyces alkalinus has shifted to a protein diet.</title>
        <authorList>
            <person name="Grum-Grzhimaylo A.A."/>
            <person name="Falkoski D.L."/>
            <person name="van den Heuvel J."/>
            <person name="Valero-Jimenez C.A."/>
            <person name="Min B."/>
            <person name="Choi I.G."/>
            <person name="Lipzen A."/>
            <person name="Daum C.G."/>
            <person name="Aanen D.K."/>
            <person name="Tsang A."/>
            <person name="Henrissat B."/>
            <person name="Bilanenko E.N."/>
            <person name="de Vries R.P."/>
            <person name="van Kan J.A.L."/>
            <person name="Grigoriev I.V."/>
            <person name="Debets A.J.M."/>
        </authorList>
    </citation>
    <scope>NUCLEOTIDE SEQUENCE [LARGE SCALE GENOMIC DNA]</scope>
    <source>
        <strain evidence="1 2">F11</strain>
    </source>
</reference>
<dbReference type="Proteomes" id="UP000272025">
    <property type="component" value="Unassembled WGS sequence"/>
</dbReference>
<sequence>MSEDWECSTLLFWMSGSRAELEIHSPCRSDLLVRDGVYFVQVRADAQHLDWDILAGIILIMPERQTVENTSHQAGKRHG</sequence>
<name>A0A3N2PJS9_SODAK</name>